<comment type="similarity">
    <text evidence="7">Belongs to the class I-like SAM-binding methyltransferase superfamily. TrmB family.</text>
</comment>
<sequence length="254" mass="28604">MSTDAPQQPTPPTTSVLGVNKHDRADDAIHDKRIKSFVLRQGRMTAAQQRGMDDYWPQFGRTIEQGPFDPEAVFGRQAPLVVEVGFGMGASLLAQAQAMPDHDFVGIEVHQPGVGKLLCEAGDLGLTNLRVYRADAVEVLHQCFAENTIDLFQLFFPDPWHKKKHHKRRIVQPPFVEAIRTRLKLGGRFHLATDWEAYAEHMRDVMNAAPGYQNTAAEGEDFVPRPASRPLTKFEQRGERLGHGVWDLIYQRSA</sequence>
<proteinExistence type="inferred from homology"/>
<dbReference type="EMBL" id="JBANFI010000002">
    <property type="protein sequence ID" value="MFK7160285.1"/>
    <property type="molecule type" value="Genomic_DNA"/>
</dbReference>
<keyword evidence="3 7" id="KW-0489">Methyltransferase</keyword>
<comment type="caution">
    <text evidence="8">The sequence shown here is derived from an EMBL/GenBank/DDBJ whole genome shotgun (WGS) entry which is preliminary data.</text>
</comment>
<keyword evidence="4 7" id="KW-0808">Transferase</keyword>
<feature type="binding site" evidence="7">
    <location>
        <position position="158"/>
    </location>
    <ligand>
        <name>S-adenosyl-L-methionine</name>
        <dbReference type="ChEBI" id="CHEBI:59789"/>
    </ligand>
</feature>
<reference evidence="8 9" key="1">
    <citation type="submission" date="2024-02" db="EMBL/GenBank/DDBJ databases">
        <title>Marinospirillum sp. MEB 164 isolated from Lonar lake sediment.</title>
        <authorList>
            <person name="Joshi A."/>
            <person name="Thite S."/>
        </authorList>
    </citation>
    <scope>NUCLEOTIDE SEQUENCE [LARGE SCALE GENOMIC DNA]</scope>
    <source>
        <strain evidence="8 9">MEB164</strain>
    </source>
</reference>
<comment type="pathway">
    <text evidence="7">tRNA modification; N(7)-methylguanine-tRNA biosynthesis.</text>
</comment>
<keyword evidence="5 7" id="KW-0949">S-adenosyl-L-methionine</keyword>
<dbReference type="PANTHER" id="PTHR23417:SF14">
    <property type="entry name" value="PENTACOTRIPEPTIDE-REPEAT REGION OF PRORP DOMAIN-CONTAINING PROTEIN"/>
    <property type="match status" value="1"/>
</dbReference>
<dbReference type="NCBIfam" id="TIGR00091">
    <property type="entry name" value="tRNA (guanosine(46)-N7)-methyltransferase TrmB"/>
    <property type="match status" value="1"/>
</dbReference>
<dbReference type="Pfam" id="PF02390">
    <property type="entry name" value="Methyltransf_4"/>
    <property type="match status" value="1"/>
</dbReference>
<dbReference type="GO" id="GO:0008176">
    <property type="term" value="F:tRNA (guanine(46)-N7)-methyltransferase activity"/>
    <property type="evidence" value="ECO:0007669"/>
    <property type="project" value="UniProtKB-EC"/>
</dbReference>
<protein>
    <recommendedName>
        <fullName evidence="7">tRNA (guanine-N(7)-)-methyltransferase</fullName>
        <ecNumber evidence="7">2.1.1.33</ecNumber>
    </recommendedName>
    <alternativeName>
        <fullName evidence="7">tRNA (guanine(46)-N(7))-methyltransferase</fullName>
    </alternativeName>
    <alternativeName>
        <fullName evidence="7">tRNA(m7G46)-methyltransferase</fullName>
    </alternativeName>
</protein>
<accession>A0ABW8PVH4</accession>
<dbReference type="CDD" id="cd02440">
    <property type="entry name" value="AdoMet_MTases"/>
    <property type="match status" value="1"/>
</dbReference>
<organism evidence="8 9">
    <name type="scientific">Marinospirillum alkalitolerans</name>
    <dbReference type="NCBI Taxonomy" id="3123374"/>
    <lineage>
        <taxon>Bacteria</taxon>
        <taxon>Pseudomonadati</taxon>
        <taxon>Pseudomonadota</taxon>
        <taxon>Gammaproteobacteria</taxon>
        <taxon>Oceanospirillales</taxon>
        <taxon>Oceanospirillaceae</taxon>
        <taxon>Marinospirillum</taxon>
    </lineage>
</organism>
<feature type="binding site" evidence="7">
    <location>
        <position position="162"/>
    </location>
    <ligand>
        <name>substrate</name>
    </ligand>
</feature>
<evidence type="ECO:0000256" key="5">
    <source>
        <dbReference type="ARBA" id="ARBA00022691"/>
    </source>
</evidence>
<evidence type="ECO:0000313" key="8">
    <source>
        <dbReference type="EMBL" id="MFK7160285.1"/>
    </source>
</evidence>
<dbReference type="HAMAP" id="MF_01057">
    <property type="entry name" value="tRNA_methyltr_TrmB"/>
    <property type="match status" value="1"/>
</dbReference>
<dbReference type="InterPro" id="IPR055361">
    <property type="entry name" value="tRNA_methyltr_TrmB_bact"/>
</dbReference>
<feature type="binding site" evidence="7">
    <location>
        <begin position="232"/>
        <end position="235"/>
    </location>
    <ligand>
        <name>substrate</name>
    </ligand>
</feature>
<comment type="caution">
    <text evidence="7">Lacks conserved residue(s) required for the propagation of feature annotation.</text>
</comment>
<evidence type="ECO:0000256" key="1">
    <source>
        <dbReference type="ARBA" id="ARBA00000142"/>
    </source>
</evidence>
<keyword evidence="6 7" id="KW-0819">tRNA processing</keyword>
<dbReference type="InterPro" id="IPR003358">
    <property type="entry name" value="tRNA_(Gua-N-7)_MeTrfase_Trmb"/>
</dbReference>
<dbReference type="PROSITE" id="PS51625">
    <property type="entry name" value="SAM_MT_TRMB"/>
    <property type="match status" value="1"/>
</dbReference>
<dbReference type="InterPro" id="IPR029063">
    <property type="entry name" value="SAM-dependent_MTases_sf"/>
</dbReference>
<gene>
    <name evidence="7 8" type="primary">trmB</name>
    <name evidence="8" type="ORF">V6U78_04455</name>
</gene>
<evidence type="ECO:0000256" key="7">
    <source>
        <dbReference type="HAMAP-Rule" id="MF_01057"/>
    </source>
</evidence>
<evidence type="ECO:0000313" key="9">
    <source>
        <dbReference type="Proteomes" id="UP001621714"/>
    </source>
</evidence>
<dbReference type="RefSeq" id="WP_405337685.1">
    <property type="nucleotide sequence ID" value="NZ_JBANFI010000002.1"/>
</dbReference>
<dbReference type="Proteomes" id="UP001621714">
    <property type="component" value="Unassembled WGS sequence"/>
</dbReference>
<feature type="binding site" evidence="7">
    <location>
        <position position="135"/>
    </location>
    <ligand>
        <name>S-adenosyl-L-methionine</name>
        <dbReference type="ChEBI" id="CHEBI:59789"/>
    </ligand>
</feature>
<evidence type="ECO:0000256" key="6">
    <source>
        <dbReference type="ARBA" id="ARBA00022694"/>
    </source>
</evidence>
<feature type="binding site" evidence="7">
    <location>
        <position position="83"/>
    </location>
    <ligand>
        <name>S-adenosyl-L-methionine</name>
        <dbReference type="ChEBI" id="CHEBI:59789"/>
    </ligand>
</feature>
<keyword evidence="9" id="KW-1185">Reference proteome</keyword>
<evidence type="ECO:0000256" key="2">
    <source>
        <dbReference type="ARBA" id="ARBA00003015"/>
    </source>
</evidence>
<evidence type="ECO:0000256" key="4">
    <source>
        <dbReference type="ARBA" id="ARBA00022679"/>
    </source>
</evidence>
<dbReference type="SUPFAM" id="SSF53335">
    <property type="entry name" value="S-adenosyl-L-methionine-dependent methyltransferases"/>
    <property type="match status" value="1"/>
</dbReference>
<dbReference type="Gene3D" id="3.40.50.150">
    <property type="entry name" value="Vaccinia Virus protein VP39"/>
    <property type="match status" value="1"/>
</dbReference>
<feature type="binding site" evidence="7">
    <location>
        <position position="194"/>
    </location>
    <ligand>
        <name>substrate</name>
    </ligand>
</feature>
<dbReference type="EC" id="2.1.1.33" evidence="7"/>
<evidence type="ECO:0000256" key="3">
    <source>
        <dbReference type="ARBA" id="ARBA00022603"/>
    </source>
</evidence>
<dbReference type="PANTHER" id="PTHR23417">
    <property type="entry name" value="3-DEOXY-D-MANNO-OCTULOSONIC-ACID TRANSFERASE/TRNA GUANINE-N 7 - -METHYLTRANSFERASE"/>
    <property type="match status" value="1"/>
</dbReference>
<comment type="catalytic activity">
    <reaction evidence="1 7">
        <text>guanosine(46) in tRNA + S-adenosyl-L-methionine = N(7)-methylguanosine(46) in tRNA + S-adenosyl-L-homocysteine</text>
        <dbReference type="Rhea" id="RHEA:42708"/>
        <dbReference type="Rhea" id="RHEA-COMP:10188"/>
        <dbReference type="Rhea" id="RHEA-COMP:10189"/>
        <dbReference type="ChEBI" id="CHEBI:57856"/>
        <dbReference type="ChEBI" id="CHEBI:59789"/>
        <dbReference type="ChEBI" id="CHEBI:74269"/>
        <dbReference type="ChEBI" id="CHEBI:74480"/>
        <dbReference type="EC" id="2.1.1.33"/>
    </reaction>
</comment>
<comment type="function">
    <text evidence="2 7">Catalyzes the formation of N(7)-methylguanine at position 46 (m7G46) in tRNA.</text>
</comment>
<feature type="binding site" evidence="7">
    <location>
        <position position="108"/>
    </location>
    <ligand>
        <name>S-adenosyl-L-methionine</name>
        <dbReference type="ChEBI" id="CHEBI:59789"/>
    </ligand>
</feature>
<name>A0ABW8PVH4_9GAMM</name>